<gene>
    <name evidence="4" type="primary">yfmS_2</name>
    <name evidence="4" type="ORF">CLRAG_03180</name>
</gene>
<dbReference type="EMBL" id="LROS01000003">
    <property type="protein sequence ID" value="OBR96809.1"/>
    <property type="molecule type" value="Genomic_DNA"/>
</dbReference>
<evidence type="ECO:0000256" key="1">
    <source>
        <dbReference type="ARBA" id="ARBA00023224"/>
    </source>
</evidence>
<dbReference type="SUPFAM" id="SSF58104">
    <property type="entry name" value="Methyl-accepting chemotaxis protein (MCP) signaling domain"/>
    <property type="match status" value="1"/>
</dbReference>
<dbReference type="PATRIC" id="fig|1353534.3.peg.327"/>
<organism evidence="4 5">
    <name type="scientific">Clostridium ragsdalei P11</name>
    <dbReference type="NCBI Taxonomy" id="1353534"/>
    <lineage>
        <taxon>Bacteria</taxon>
        <taxon>Bacillati</taxon>
        <taxon>Bacillota</taxon>
        <taxon>Clostridia</taxon>
        <taxon>Eubacteriales</taxon>
        <taxon>Clostridiaceae</taxon>
        <taxon>Clostridium</taxon>
    </lineage>
</organism>
<evidence type="ECO:0000256" key="2">
    <source>
        <dbReference type="PROSITE-ProRule" id="PRU00284"/>
    </source>
</evidence>
<dbReference type="GO" id="GO:0016020">
    <property type="term" value="C:membrane"/>
    <property type="evidence" value="ECO:0007669"/>
    <property type="project" value="InterPro"/>
</dbReference>
<dbReference type="PROSITE" id="PS50111">
    <property type="entry name" value="CHEMOTAXIS_TRANSDUC_2"/>
    <property type="match status" value="1"/>
</dbReference>
<dbReference type="Gene3D" id="1.10.287.950">
    <property type="entry name" value="Methyl-accepting chemotaxis protein"/>
    <property type="match status" value="1"/>
</dbReference>
<protein>
    <submittedName>
        <fullName evidence="4">Putative sensory transducer protein YfmS</fullName>
    </submittedName>
</protein>
<dbReference type="AlphaFoldDB" id="A0A1A6B397"/>
<dbReference type="GO" id="GO:0007165">
    <property type="term" value="P:signal transduction"/>
    <property type="evidence" value="ECO:0007669"/>
    <property type="project" value="UniProtKB-KW"/>
</dbReference>
<dbReference type="InterPro" id="IPR004089">
    <property type="entry name" value="MCPsignal_dom"/>
</dbReference>
<dbReference type="InterPro" id="IPR029151">
    <property type="entry name" value="Sensor-like_sf"/>
</dbReference>
<name>A0A1A6B397_9CLOT</name>
<dbReference type="Pfam" id="PF00015">
    <property type="entry name" value="MCPsignal"/>
    <property type="match status" value="1"/>
</dbReference>
<dbReference type="Proteomes" id="UP000093954">
    <property type="component" value="Unassembled WGS sequence"/>
</dbReference>
<feature type="domain" description="Methyl-accepting transducer" evidence="3">
    <location>
        <begin position="115"/>
        <end position="278"/>
    </location>
</feature>
<dbReference type="RefSeq" id="WP_338030815.1">
    <property type="nucleotide sequence ID" value="NZ_LROS01000003.1"/>
</dbReference>
<dbReference type="PANTHER" id="PTHR32089">
    <property type="entry name" value="METHYL-ACCEPTING CHEMOTAXIS PROTEIN MCPB"/>
    <property type="match status" value="1"/>
</dbReference>
<proteinExistence type="predicted"/>
<evidence type="ECO:0000259" key="3">
    <source>
        <dbReference type="PROSITE" id="PS50111"/>
    </source>
</evidence>
<accession>A0A1A6B397</accession>
<dbReference type="SMART" id="SM00283">
    <property type="entry name" value="MA"/>
    <property type="match status" value="1"/>
</dbReference>
<reference evidence="4 5" key="1">
    <citation type="journal article" date="2012" name="Front. Microbiol.">
        <title>Draft Genome Sequence of the Virulent Strain 01-B526 of the Fish Pathogen Aeromonas salmonicida.</title>
        <authorList>
            <person name="Charette S.J."/>
            <person name="Brochu F."/>
            <person name="Boyle B."/>
            <person name="Filion G."/>
            <person name="Tanaka K.H."/>
            <person name="Derome N."/>
        </authorList>
    </citation>
    <scope>NUCLEOTIDE SEQUENCE [LARGE SCALE GENOMIC DNA]</scope>
    <source>
        <strain evidence="4 5">P11</strain>
    </source>
</reference>
<sequence length="278" mass="29810">MMANISGNELMDSFDKVLPYLPILFDNDISLSVIDTKKYLKIQNCENLPLKANVGDPVPTGGAAFEALKTGNVIIKDVPKEIYGTAFKSYAIPIKDDDNTVVGVILAGKSLKKRNEVLSQSQDLAASLQQISGAIQEASSGIQVVVGANENILQEVKDAAENVTGTDDILKFVQNVSSQTNLLGLNAAIEAARVGDLGKGFSVVAEEIRKLSSTSNDSIKKIDEVLKKIEKSVINISNKVNESNTVFNAQASAIEEITVSIDKLTSTAQILEELSQKL</sequence>
<dbReference type="SUPFAM" id="SSF103190">
    <property type="entry name" value="Sensory domain-like"/>
    <property type="match status" value="1"/>
</dbReference>
<comment type="caution">
    <text evidence="4">The sequence shown here is derived from an EMBL/GenBank/DDBJ whole genome shotgun (WGS) entry which is preliminary data.</text>
</comment>
<evidence type="ECO:0000313" key="5">
    <source>
        <dbReference type="Proteomes" id="UP000093954"/>
    </source>
</evidence>
<keyword evidence="1 2" id="KW-0807">Transducer</keyword>
<dbReference type="PANTHER" id="PTHR32089:SF112">
    <property type="entry name" value="LYSOZYME-LIKE PROTEIN-RELATED"/>
    <property type="match status" value="1"/>
</dbReference>
<evidence type="ECO:0000313" key="4">
    <source>
        <dbReference type="EMBL" id="OBR96809.1"/>
    </source>
</evidence>
<keyword evidence="5" id="KW-1185">Reference proteome</keyword>